<dbReference type="RefSeq" id="XP_033390872.1">
    <property type="nucleotide sequence ID" value="XM_033546902.1"/>
</dbReference>
<dbReference type="GO" id="GO:0015095">
    <property type="term" value="F:magnesium ion transmembrane transporter activity"/>
    <property type="evidence" value="ECO:0007669"/>
    <property type="project" value="TreeGrafter"/>
</dbReference>
<dbReference type="EMBL" id="ML995656">
    <property type="protein sequence ID" value="KAF2135153.1"/>
    <property type="molecule type" value="Genomic_DNA"/>
</dbReference>
<evidence type="ECO:0000256" key="6">
    <source>
        <dbReference type="SAM" id="Phobius"/>
    </source>
</evidence>
<evidence type="ECO:0000256" key="3">
    <source>
        <dbReference type="ARBA" id="ARBA00022989"/>
    </source>
</evidence>
<dbReference type="InterPro" id="IPR002523">
    <property type="entry name" value="MgTranspt_CorA/ZnTranspt_ZntB"/>
</dbReference>
<evidence type="ECO:0000256" key="4">
    <source>
        <dbReference type="ARBA" id="ARBA00023136"/>
    </source>
</evidence>
<feature type="transmembrane region" description="Helical" evidence="6">
    <location>
        <begin position="342"/>
        <end position="362"/>
    </location>
</feature>
<dbReference type="GO" id="GO:0015087">
    <property type="term" value="F:cobalt ion transmembrane transporter activity"/>
    <property type="evidence" value="ECO:0007669"/>
    <property type="project" value="TreeGrafter"/>
</dbReference>
<keyword evidence="2 6" id="KW-0812">Transmembrane</keyword>
<dbReference type="Proteomes" id="UP000799438">
    <property type="component" value="Unassembled WGS sequence"/>
</dbReference>
<dbReference type="GO" id="GO:0050897">
    <property type="term" value="F:cobalt ion binding"/>
    <property type="evidence" value="ECO:0007669"/>
    <property type="project" value="TreeGrafter"/>
</dbReference>
<accession>A0A6A6AVC8</accession>
<reference evidence="7" key="1">
    <citation type="journal article" date="2020" name="Stud. Mycol.">
        <title>101 Dothideomycetes genomes: a test case for predicting lifestyles and emergence of pathogens.</title>
        <authorList>
            <person name="Haridas S."/>
            <person name="Albert R."/>
            <person name="Binder M."/>
            <person name="Bloem J."/>
            <person name="Labutti K."/>
            <person name="Salamov A."/>
            <person name="Andreopoulos B."/>
            <person name="Baker S."/>
            <person name="Barry K."/>
            <person name="Bills G."/>
            <person name="Bluhm B."/>
            <person name="Cannon C."/>
            <person name="Castanera R."/>
            <person name="Culley D."/>
            <person name="Daum C."/>
            <person name="Ezra D."/>
            <person name="Gonzalez J."/>
            <person name="Henrissat B."/>
            <person name="Kuo A."/>
            <person name="Liang C."/>
            <person name="Lipzen A."/>
            <person name="Lutzoni F."/>
            <person name="Magnuson J."/>
            <person name="Mondo S."/>
            <person name="Nolan M."/>
            <person name="Ohm R."/>
            <person name="Pangilinan J."/>
            <person name="Park H.-J."/>
            <person name="Ramirez L."/>
            <person name="Alfaro M."/>
            <person name="Sun H."/>
            <person name="Tritt A."/>
            <person name="Yoshinaga Y."/>
            <person name="Zwiers L.-H."/>
            <person name="Turgeon B."/>
            <person name="Goodwin S."/>
            <person name="Spatafora J."/>
            <person name="Crous P."/>
            <person name="Grigoriev I."/>
        </authorList>
    </citation>
    <scope>NUCLEOTIDE SEQUENCE</scope>
    <source>
        <strain evidence="7">CBS 121167</strain>
    </source>
</reference>
<organism evidence="7 8">
    <name type="scientific">Aplosporella prunicola CBS 121167</name>
    <dbReference type="NCBI Taxonomy" id="1176127"/>
    <lineage>
        <taxon>Eukaryota</taxon>
        <taxon>Fungi</taxon>
        <taxon>Dikarya</taxon>
        <taxon>Ascomycota</taxon>
        <taxon>Pezizomycotina</taxon>
        <taxon>Dothideomycetes</taxon>
        <taxon>Dothideomycetes incertae sedis</taxon>
        <taxon>Botryosphaeriales</taxon>
        <taxon>Aplosporellaceae</taxon>
        <taxon>Aplosporella</taxon>
    </lineage>
</organism>
<dbReference type="PANTHER" id="PTHR46494:SF1">
    <property type="entry name" value="CORA FAMILY METAL ION TRANSPORTER (EUROFUNG)"/>
    <property type="match status" value="1"/>
</dbReference>
<dbReference type="GO" id="GO:0000287">
    <property type="term" value="F:magnesium ion binding"/>
    <property type="evidence" value="ECO:0007669"/>
    <property type="project" value="TreeGrafter"/>
</dbReference>
<dbReference type="SUPFAM" id="SSF144083">
    <property type="entry name" value="Magnesium transport protein CorA, transmembrane region"/>
    <property type="match status" value="1"/>
</dbReference>
<dbReference type="PANTHER" id="PTHR46494">
    <property type="entry name" value="CORA FAMILY METAL ION TRANSPORTER (EUROFUNG)"/>
    <property type="match status" value="1"/>
</dbReference>
<evidence type="ECO:0000313" key="8">
    <source>
        <dbReference type="Proteomes" id="UP000799438"/>
    </source>
</evidence>
<name>A0A6A6AVC8_9PEZI</name>
<keyword evidence="4 6" id="KW-0472">Membrane</keyword>
<protein>
    <submittedName>
        <fullName evidence="7">Uncharacterized protein</fullName>
    </submittedName>
</protein>
<evidence type="ECO:0000256" key="2">
    <source>
        <dbReference type="ARBA" id="ARBA00022692"/>
    </source>
</evidence>
<dbReference type="OrthoDB" id="2830640at2759"/>
<evidence type="ECO:0000256" key="1">
    <source>
        <dbReference type="ARBA" id="ARBA00004651"/>
    </source>
</evidence>
<evidence type="ECO:0000256" key="5">
    <source>
        <dbReference type="SAM" id="MobiDB-lite"/>
    </source>
</evidence>
<keyword evidence="3 6" id="KW-1133">Transmembrane helix</keyword>
<gene>
    <name evidence="7" type="ORF">K452DRAFT_60907</name>
</gene>
<comment type="subcellular location">
    <subcellularLocation>
        <location evidence="1">Cell membrane</location>
        <topology evidence="1">Multi-pass membrane protein</topology>
    </subcellularLocation>
</comment>
<dbReference type="Gene3D" id="1.20.58.340">
    <property type="entry name" value="Magnesium transport protein CorA, transmembrane region"/>
    <property type="match status" value="1"/>
</dbReference>
<dbReference type="AlphaFoldDB" id="A0A6A6AVC8"/>
<sequence>MENLPTQNNKELDSETETRHLASNNKLEEHAKSPRLVFSSAEELVEHDPRLSGCNIDRNFFRLASHHVKKDSNGLFGCRTTLENGKKILKHDSWCCFKIKQVRKSYHVEHSAWDILYDWQQPSIYISWNSEDYITLVLCIDIPNELRATMQDTWDQNLVERNDPYKWYCLVIDNLMDLYDTSVWKLRNLVREDVEKRRSPESIDFQRIHEIARHIIHSNETLEVALDTLDGIQQAYELFSKDSTGSVEQEMEFSFRYTQLELSRLRRTIKASFLRSRSLGDRIHNEINLAYNLVNQRDSFLMKTIAVMTLIYLPGSYLASIFGMNFFDFSSSTGLILSDKFWIYWVLTAIMTLLTIGIWMLWQSQREHTQKASTHVGIPNSQPSLASRRFTWIGTEWRSAFRVKTENVV</sequence>
<proteinExistence type="predicted"/>
<dbReference type="Pfam" id="PF01544">
    <property type="entry name" value="CorA"/>
    <property type="match status" value="1"/>
</dbReference>
<dbReference type="GeneID" id="54304409"/>
<dbReference type="GO" id="GO:0005886">
    <property type="term" value="C:plasma membrane"/>
    <property type="evidence" value="ECO:0007669"/>
    <property type="project" value="UniProtKB-SubCell"/>
</dbReference>
<feature type="transmembrane region" description="Helical" evidence="6">
    <location>
        <begin position="300"/>
        <end position="322"/>
    </location>
</feature>
<evidence type="ECO:0000313" key="7">
    <source>
        <dbReference type="EMBL" id="KAF2135153.1"/>
    </source>
</evidence>
<keyword evidence="8" id="KW-1185">Reference proteome</keyword>
<dbReference type="InterPro" id="IPR045863">
    <property type="entry name" value="CorA_TM1_TM2"/>
</dbReference>
<feature type="compositionally biased region" description="Basic and acidic residues" evidence="5">
    <location>
        <begin position="10"/>
        <end position="26"/>
    </location>
</feature>
<feature type="region of interest" description="Disordered" evidence="5">
    <location>
        <begin position="1"/>
        <end position="26"/>
    </location>
</feature>